<dbReference type="Pfam" id="PF04139">
    <property type="entry name" value="Rad9"/>
    <property type="match status" value="1"/>
</dbReference>
<comment type="similarity">
    <text evidence="1 2">Belongs to the rad9 family.</text>
</comment>
<dbReference type="Proteomes" id="UP001600888">
    <property type="component" value="Unassembled WGS sequence"/>
</dbReference>
<dbReference type="PIRSF" id="PIRSF009303">
    <property type="entry name" value="Cell_cycle_RAD9"/>
    <property type="match status" value="1"/>
</dbReference>
<feature type="region of interest" description="Disordered" evidence="3">
    <location>
        <begin position="291"/>
        <end position="449"/>
    </location>
</feature>
<evidence type="ECO:0000256" key="2">
    <source>
        <dbReference type="PIRNR" id="PIRNR009303"/>
    </source>
</evidence>
<comment type="function">
    <text evidence="2">Acts in DNA repair and mutagenesis. Involved in promoting resistance to ionizing radiation and UV light, as well as regulating cell cycle progression after irradiation.</text>
</comment>
<reference evidence="4 5" key="1">
    <citation type="submission" date="2024-03" db="EMBL/GenBank/DDBJ databases">
        <title>A high-quality draft genome sequence of Diaporthe vaccinii, a causative agent of upright dieback and viscid rot disease in cranberry plants.</title>
        <authorList>
            <person name="Sarrasin M."/>
            <person name="Lang B.F."/>
            <person name="Burger G."/>
        </authorList>
    </citation>
    <scope>NUCLEOTIDE SEQUENCE [LARGE SCALE GENOMIC DNA]</scope>
    <source>
        <strain evidence="4 5">IS7</strain>
    </source>
</reference>
<feature type="compositionally biased region" description="Acidic residues" evidence="3">
    <location>
        <begin position="382"/>
        <end position="399"/>
    </location>
</feature>
<accession>A0ABR4E4N7</accession>
<gene>
    <name evidence="4" type="ORF">FJTKL_00085</name>
</gene>
<dbReference type="PANTHER" id="PTHR15237:SF0">
    <property type="entry name" value="CELL CYCLE CHECKPOINT CONTROL PROTEIN"/>
    <property type="match status" value="1"/>
</dbReference>
<name>A0ABR4E4N7_9PEZI</name>
<sequence>MALVNFTLSEDGVGAFNDALVCIHKFSDDVSLEIKKDKLVLTALNLTKSAYVSFTFAANRFFSRFNFEGNTQYRERFFCSIYIKALLSVFRTRTGGDPTRDRDNVTTIERCDVAIDDGPGKKSRFIAKIFCRNGITATHRLSFEAKAPVHAKFDKTEANNHWTINSRTLRSLMEHFGPGIDLLDINTDGENVVNFTCFTEKQVSVNNEAVLKKPLHTSIAVEMDEFDDIEVADKLHIIISVRDFRAILQHANWTSGDLNAAYSRPGRPMKISYGRDGIVCEFVLMTVDEKSTTVQKKGQSKAASKASRPSLNAAPNTPAAGANSDSRQATPAPPREQQEQQARMPPPARRSTAPRSSQFDIRAPLVQPQSTLKSESLFLPQPDDDEMWAPVNPEDDEEGEHPRLEWDASNEPNPSTMRISDHSGNTQSNPPNDSGGPLPPFVEPTQRVSDVRKFGLFTDW</sequence>
<keyword evidence="5" id="KW-1185">Reference proteome</keyword>
<feature type="compositionally biased region" description="Low complexity" evidence="3">
    <location>
        <begin position="295"/>
        <end position="330"/>
    </location>
</feature>
<dbReference type="Gene3D" id="3.70.10.10">
    <property type="match status" value="1"/>
</dbReference>
<proteinExistence type="inferred from homology"/>
<dbReference type="EMBL" id="JBAWTH010000101">
    <property type="protein sequence ID" value="KAL2277401.1"/>
    <property type="molecule type" value="Genomic_DNA"/>
</dbReference>
<evidence type="ECO:0000313" key="5">
    <source>
        <dbReference type="Proteomes" id="UP001600888"/>
    </source>
</evidence>
<evidence type="ECO:0000256" key="1">
    <source>
        <dbReference type="ARBA" id="ARBA00008494"/>
    </source>
</evidence>
<dbReference type="InterPro" id="IPR046938">
    <property type="entry name" value="DNA_clamp_sf"/>
</dbReference>
<feature type="compositionally biased region" description="Polar residues" evidence="3">
    <location>
        <begin position="410"/>
        <end position="432"/>
    </location>
</feature>
<evidence type="ECO:0000313" key="4">
    <source>
        <dbReference type="EMBL" id="KAL2277401.1"/>
    </source>
</evidence>
<feature type="compositionally biased region" description="Low complexity" evidence="3">
    <location>
        <begin position="339"/>
        <end position="357"/>
    </location>
</feature>
<dbReference type="PANTHER" id="PTHR15237">
    <property type="entry name" value="DNA REPAIR PROTEIN RAD9"/>
    <property type="match status" value="1"/>
</dbReference>
<organism evidence="4 5">
    <name type="scientific">Diaporthe vaccinii</name>
    <dbReference type="NCBI Taxonomy" id="105482"/>
    <lineage>
        <taxon>Eukaryota</taxon>
        <taxon>Fungi</taxon>
        <taxon>Dikarya</taxon>
        <taxon>Ascomycota</taxon>
        <taxon>Pezizomycotina</taxon>
        <taxon>Sordariomycetes</taxon>
        <taxon>Sordariomycetidae</taxon>
        <taxon>Diaporthales</taxon>
        <taxon>Diaporthaceae</taxon>
        <taxon>Diaporthe</taxon>
        <taxon>Diaporthe eres species complex</taxon>
    </lineage>
</organism>
<dbReference type="InterPro" id="IPR026584">
    <property type="entry name" value="Rad9"/>
</dbReference>
<dbReference type="SUPFAM" id="SSF55979">
    <property type="entry name" value="DNA clamp"/>
    <property type="match status" value="1"/>
</dbReference>
<comment type="caution">
    <text evidence="4">The sequence shown here is derived from an EMBL/GenBank/DDBJ whole genome shotgun (WGS) entry which is preliminary data.</text>
</comment>
<evidence type="ECO:0000256" key="3">
    <source>
        <dbReference type="SAM" id="MobiDB-lite"/>
    </source>
</evidence>
<dbReference type="InterPro" id="IPR007268">
    <property type="entry name" value="Rad9/Ddc1"/>
</dbReference>
<keyword evidence="2" id="KW-0227">DNA damage</keyword>
<protein>
    <recommendedName>
        <fullName evidence="2">DNA repair protein rad9</fullName>
    </recommendedName>
</protein>